<keyword evidence="2" id="KW-1185">Reference proteome</keyword>
<dbReference type="Proteomes" id="UP001597526">
    <property type="component" value="Unassembled WGS sequence"/>
</dbReference>
<protein>
    <submittedName>
        <fullName evidence="1">Peptidyl-prolyl cis-trans isomerase</fullName>
    </submittedName>
</protein>
<comment type="caution">
    <text evidence="1">The sequence shown here is derived from an EMBL/GenBank/DDBJ whole genome shotgun (WGS) entry which is preliminary data.</text>
</comment>
<dbReference type="EMBL" id="JBHULB010000001">
    <property type="protein sequence ID" value="MFD2585351.1"/>
    <property type="molecule type" value="Genomic_DNA"/>
</dbReference>
<dbReference type="GO" id="GO:0016853">
    <property type="term" value="F:isomerase activity"/>
    <property type="evidence" value="ECO:0007669"/>
    <property type="project" value="UniProtKB-KW"/>
</dbReference>
<evidence type="ECO:0000313" key="2">
    <source>
        <dbReference type="Proteomes" id="UP001597526"/>
    </source>
</evidence>
<organism evidence="1 2">
    <name type="scientific">Croceitalea marina</name>
    <dbReference type="NCBI Taxonomy" id="1775166"/>
    <lineage>
        <taxon>Bacteria</taxon>
        <taxon>Pseudomonadati</taxon>
        <taxon>Bacteroidota</taxon>
        <taxon>Flavobacteriia</taxon>
        <taxon>Flavobacteriales</taxon>
        <taxon>Flavobacteriaceae</taxon>
        <taxon>Croceitalea</taxon>
    </lineage>
</organism>
<name>A0ABW5MRD2_9FLAO</name>
<reference evidence="2" key="1">
    <citation type="journal article" date="2019" name="Int. J. Syst. Evol. Microbiol.">
        <title>The Global Catalogue of Microorganisms (GCM) 10K type strain sequencing project: providing services to taxonomists for standard genome sequencing and annotation.</title>
        <authorList>
            <consortium name="The Broad Institute Genomics Platform"/>
            <consortium name="The Broad Institute Genome Sequencing Center for Infectious Disease"/>
            <person name="Wu L."/>
            <person name="Ma J."/>
        </authorList>
    </citation>
    <scope>NUCLEOTIDE SEQUENCE [LARGE SCALE GENOMIC DNA]</scope>
    <source>
        <strain evidence="2">KCTC 52368</strain>
    </source>
</reference>
<sequence>MASCNSLFKEEPEKEPIARVGDSYLYKDDVANLIPQGLKGRDSAAFVVNYINNWASKELLLDKSKINIPEEQLQEFNRLVDNYRTDLYTRAYLEALVQQSSDTSVTKEELQGFYNNEKENFRLSEKLVQLRFVALPLQFLDKDIVETKLKSFKAEDKNYLDSIAVQFKKLHFNDSIWVSASRLIEEIPPLTSQNEEKYLKNSQFFELQDSIGVYLGRVSNVLDINDTAPLSYVTPDIKQIIINRRRLSQIKKIETEIIDEAIKKNEFEIYGKD</sequence>
<keyword evidence="1" id="KW-0413">Isomerase</keyword>
<accession>A0ABW5MRD2</accession>
<proteinExistence type="predicted"/>
<evidence type="ECO:0000313" key="1">
    <source>
        <dbReference type="EMBL" id="MFD2585351.1"/>
    </source>
</evidence>
<gene>
    <name evidence="1" type="ORF">ACFSQJ_00305</name>
</gene>
<dbReference type="RefSeq" id="WP_377764754.1">
    <property type="nucleotide sequence ID" value="NZ_JBHULB010000001.1"/>
</dbReference>